<dbReference type="EMBL" id="GDID01000744">
    <property type="protein sequence ID" value="JAP95862.1"/>
    <property type="molecule type" value="Transcribed_RNA"/>
</dbReference>
<dbReference type="AlphaFoldDB" id="A0A146KGP7"/>
<feature type="non-terminal residue" evidence="3">
    <location>
        <position position="1"/>
    </location>
</feature>
<evidence type="ECO:0000256" key="2">
    <source>
        <dbReference type="SAM" id="MobiDB-lite"/>
    </source>
</evidence>
<reference evidence="3" key="1">
    <citation type="submission" date="2015-07" db="EMBL/GenBank/DDBJ databases">
        <title>Adaptation to a free-living lifestyle via gene acquisitions in the diplomonad Trepomonas sp. PC1.</title>
        <authorList>
            <person name="Xu F."/>
            <person name="Jerlstrom-Hultqvist J."/>
            <person name="Kolisko M."/>
            <person name="Simpson A.G.B."/>
            <person name="Roger A.J."/>
            <person name="Svard S.G."/>
            <person name="Andersson J.O."/>
        </authorList>
    </citation>
    <scope>NUCLEOTIDE SEQUENCE</scope>
    <source>
        <strain evidence="3">PC1</strain>
    </source>
</reference>
<feature type="coiled-coil region" evidence="1">
    <location>
        <begin position="222"/>
        <end position="277"/>
    </location>
</feature>
<feature type="region of interest" description="Disordered" evidence="2">
    <location>
        <begin position="1"/>
        <end position="29"/>
    </location>
</feature>
<gene>
    <name evidence="3" type="ORF">TPC1_11000</name>
</gene>
<accession>A0A146KGP7</accession>
<name>A0A146KGP7_9EUKA</name>
<feature type="non-terminal residue" evidence="3">
    <location>
        <position position="835"/>
    </location>
</feature>
<feature type="compositionally biased region" description="Basic and acidic residues" evidence="2">
    <location>
        <begin position="816"/>
        <end position="835"/>
    </location>
</feature>
<protein>
    <submittedName>
        <fullName evidence="3">Uncharacterized protein</fullName>
    </submittedName>
</protein>
<feature type="region of interest" description="Disordered" evidence="2">
    <location>
        <begin position="812"/>
        <end position="835"/>
    </location>
</feature>
<sequence length="835" mass="96802">INLQQDSKKQNKRKQRYAQTALKNQPIDDNDLNIDLPVLVSEADAMLSNQDPKIISNEQFTEQKQIHEQIDSEMDKNMGEIPEVHQSNSEHNSFTHFQPQANELRPFVQKFEMSQNDTDIITDFIEDMPTSQNQIVTNDLQEELADQQTDVVRNVSSDEALKLKSTKYAVNCTDCGSLLNGIFTDADDQAEYAVVICEVCAQKMADQVKYLAQSTVVQQTIVSQLQQQLQHQTDEISQLKDEISQNKVQFLQITSDLAQKKAKIDQYTLKEEQAIKEFNLQKMQIKELAATNQKLQKLLPSQKPKVKITRNPRKKFFIVQTLQENELFPLSPASNPADAIQFLQKLIDFEKQEMDRYNGQQQQKENIVKQELPSYKLLLLEALKLRIMQTCKEYQDYKNPQSDLVQLLLIDLNDQMDFDKDFPTNYAACSKIRVLLASSKLEEAIKVAVQNKFYDLAFYLGDKSEETKQKFANDFEAKLNCTFFKVEQSQNAFQALACLLASSTKREDKLEQLLFIAEQEPELMQIVFVLAGAPLVYQTKFQYLSIHPQQQHAKIQSETHQLLSKLSKQYKTPSIEEFRLSEIYEYTFAKQNELNPQQKRLRAHQYLKFLQEENEFAQIQKSCSDCLSYLSFFPHISIFKVAICGLARKLKSEQLLFQSLIYLEIIGKQVNHFITYKQEIYQEQEDSEEDDMSSLNVGELPFKFSQYSVCWPTTAMAQGMYGQLSKFVSGFRKEIKTFKIVNYDEIKEEVYVGDEEQNNYYLGKEIEFDDISFDREASDDELDLNPDFVEEASENEIKVVKKNKSSINIPQQKTDLQIEKPDNTEQKVVDETKLV</sequence>
<proteinExistence type="predicted"/>
<evidence type="ECO:0000313" key="3">
    <source>
        <dbReference type="EMBL" id="JAP95862.1"/>
    </source>
</evidence>
<organism evidence="3">
    <name type="scientific">Trepomonas sp. PC1</name>
    <dbReference type="NCBI Taxonomy" id="1076344"/>
    <lineage>
        <taxon>Eukaryota</taxon>
        <taxon>Metamonada</taxon>
        <taxon>Diplomonadida</taxon>
        <taxon>Hexamitidae</taxon>
        <taxon>Hexamitinae</taxon>
        <taxon>Trepomonas</taxon>
    </lineage>
</organism>
<evidence type="ECO:0000256" key="1">
    <source>
        <dbReference type="SAM" id="Coils"/>
    </source>
</evidence>
<keyword evidence="1" id="KW-0175">Coiled coil</keyword>